<dbReference type="InterPro" id="IPR004992">
    <property type="entry name" value="EutN_CcmL"/>
</dbReference>
<name>A0A0A5G0A9_9BACI</name>
<dbReference type="Gene3D" id="2.40.50.220">
    <property type="entry name" value="EutN/Ccml"/>
    <property type="match status" value="1"/>
</dbReference>
<dbReference type="PROSITE" id="PS51932">
    <property type="entry name" value="BMV"/>
    <property type="match status" value="1"/>
</dbReference>
<evidence type="ECO:0000313" key="4">
    <source>
        <dbReference type="EMBL" id="KGX84513.1"/>
    </source>
</evidence>
<dbReference type="InterPro" id="IPR036677">
    <property type="entry name" value="EutN_CcmL_sf"/>
</dbReference>
<evidence type="ECO:0000313" key="5">
    <source>
        <dbReference type="Proteomes" id="UP000030401"/>
    </source>
</evidence>
<proteinExistence type="predicted"/>
<evidence type="ECO:0000256" key="1">
    <source>
        <dbReference type="ARBA" id="ARBA00023587"/>
    </source>
</evidence>
<keyword evidence="2" id="KW-1282">Carboxysome</keyword>
<reference evidence="4 5" key="1">
    <citation type="submission" date="2013-08" db="EMBL/GenBank/DDBJ databases">
        <authorList>
            <person name="Huang J."/>
            <person name="Wang G."/>
        </authorList>
    </citation>
    <scope>NUCLEOTIDE SEQUENCE [LARGE SCALE GENOMIC DNA]</scope>
    <source>
        <strain evidence="4 5">JSM 072002</strain>
    </source>
</reference>
<comment type="subcellular location">
    <subcellularLocation>
        <location evidence="1">Carboxysome</location>
    </subcellularLocation>
</comment>
<dbReference type="CDD" id="cd01614">
    <property type="entry name" value="EutN_CcmL"/>
    <property type="match status" value="1"/>
</dbReference>
<dbReference type="RefSeq" id="WP_036836260.1">
    <property type="nucleotide sequence ID" value="NZ_AVPG01000037.1"/>
</dbReference>
<dbReference type="OrthoDB" id="196195at2"/>
<sequence length="94" mass="9698">MIVGNVVGSVWSTRKHEQLNGLKFLVVSPLYAKDMSSTFVAADIAGAGTGDTVLVTRGSGARAAFNGEVKPVDSVIVGVIDSVEINESFIEGGS</sequence>
<dbReference type="Proteomes" id="UP000030401">
    <property type="component" value="Unassembled WGS sequence"/>
</dbReference>
<keyword evidence="3" id="KW-1283">Bacterial microcompartment</keyword>
<protein>
    <submittedName>
        <fullName evidence="4">Ethanolamine utilization protein EutN</fullName>
    </submittedName>
</protein>
<accession>A0A0A5G0A9</accession>
<dbReference type="STRING" id="1385512.N784_13380"/>
<dbReference type="EMBL" id="AVPG01000037">
    <property type="protein sequence ID" value="KGX84513.1"/>
    <property type="molecule type" value="Genomic_DNA"/>
</dbReference>
<dbReference type="PANTHER" id="PTHR36539">
    <property type="entry name" value="ETHANOLAMINE UTILIZATION PROTEIN EUTN"/>
    <property type="match status" value="1"/>
</dbReference>
<dbReference type="eggNOG" id="COG4576">
    <property type="taxonomic scope" value="Bacteria"/>
</dbReference>
<organism evidence="4 5">
    <name type="scientific">Pontibacillus litoralis JSM 072002</name>
    <dbReference type="NCBI Taxonomy" id="1385512"/>
    <lineage>
        <taxon>Bacteria</taxon>
        <taxon>Bacillati</taxon>
        <taxon>Bacillota</taxon>
        <taxon>Bacilli</taxon>
        <taxon>Bacillales</taxon>
        <taxon>Bacillaceae</taxon>
        <taxon>Pontibacillus</taxon>
    </lineage>
</organism>
<comment type="caution">
    <text evidence="4">The sequence shown here is derived from an EMBL/GenBank/DDBJ whole genome shotgun (WGS) entry which is preliminary data.</text>
</comment>
<evidence type="ECO:0000256" key="3">
    <source>
        <dbReference type="ARBA" id="ARBA00024446"/>
    </source>
</evidence>
<dbReference type="Pfam" id="PF03319">
    <property type="entry name" value="EutN_CcmL"/>
    <property type="match status" value="1"/>
</dbReference>
<dbReference type="GO" id="GO:0031470">
    <property type="term" value="C:carboxysome"/>
    <property type="evidence" value="ECO:0007669"/>
    <property type="project" value="UniProtKB-SubCell"/>
</dbReference>
<keyword evidence="5" id="KW-1185">Reference proteome</keyword>
<evidence type="ECO:0000256" key="2">
    <source>
        <dbReference type="ARBA" id="ARBA00023669"/>
    </source>
</evidence>
<gene>
    <name evidence="4" type="ORF">N784_13380</name>
</gene>
<dbReference type="AlphaFoldDB" id="A0A0A5G0A9"/>
<dbReference type="SUPFAM" id="SSF159133">
    <property type="entry name" value="EutN/CcmL-like"/>
    <property type="match status" value="1"/>
</dbReference>